<feature type="region of interest" description="Disordered" evidence="1">
    <location>
        <begin position="181"/>
        <end position="213"/>
    </location>
</feature>
<name>A0A3E2GTA6_SCYLI</name>
<dbReference type="Proteomes" id="UP000258309">
    <property type="component" value="Unassembled WGS sequence"/>
</dbReference>
<evidence type="ECO:0000313" key="2">
    <source>
        <dbReference type="EMBL" id="RFU24262.1"/>
    </source>
</evidence>
<evidence type="ECO:0000313" key="3">
    <source>
        <dbReference type="Proteomes" id="UP000258309"/>
    </source>
</evidence>
<feature type="region of interest" description="Disordered" evidence="1">
    <location>
        <begin position="1"/>
        <end position="24"/>
    </location>
</feature>
<feature type="region of interest" description="Disordered" evidence="1">
    <location>
        <begin position="39"/>
        <end position="79"/>
    </location>
</feature>
<evidence type="ECO:0000256" key="1">
    <source>
        <dbReference type="SAM" id="MobiDB-lite"/>
    </source>
</evidence>
<organism evidence="2 3">
    <name type="scientific">Scytalidium lignicola</name>
    <name type="common">Hyphomycete</name>
    <dbReference type="NCBI Taxonomy" id="5539"/>
    <lineage>
        <taxon>Eukaryota</taxon>
        <taxon>Fungi</taxon>
        <taxon>Dikarya</taxon>
        <taxon>Ascomycota</taxon>
        <taxon>Pezizomycotina</taxon>
        <taxon>Leotiomycetes</taxon>
        <taxon>Leotiomycetes incertae sedis</taxon>
        <taxon>Scytalidium</taxon>
    </lineage>
</organism>
<dbReference type="EMBL" id="NCSJ02000476">
    <property type="protein sequence ID" value="RFU24262.1"/>
    <property type="molecule type" value="Genomic_DNA"/>
</dbReference>
<feature type="non-terminal residue" evidence="2">
    <location>
        <position position="1"/>
    </location>
</feature>
<protein>
    <submittedName>
        <fullName evidence="2">Uncharacterized protein</fullName>
    </submittedName>
</protein>
<feature type="non-terminal residue" evidence="2">
    <location>
        <position position="334"/>
    </location>
</feature>
<sequence>MFAALEPSRKRLREDENEEDYGSLGFGAHRFKRRIASLPHRQLNRPASPIPEQDIEHNGNLYPAPPTITPADSDSEDVLDCTEPRSFFSPWSSSVVSTPVRNSQQPYLSSQMSATSDIAMFSDDSDMAMSTGGDTMHLSPGPYQNEAPTSISARIPTPIHSSFGPFVRPGTGKAPAFRIEGLFRPDDDDSDGSMMRRRRRLPSPISEGQPSPSVIVEGLEDMQMEVETDSDMPISPLTRPPGFAQSLSLSLSLTQYQSTPQDLNPDPDSSMALTTPTKKGHVRSKHTLRNWTGLVPEPNRDGTGPRKGFSMGYRSDCEKCRMKVPGHFSHIVTY</sequence>
<proteinExistence type="predicted"/>
<reference evidence="2 3" key="1">
    <citation type="submission" date="2018-05" db="EMBL/GenBank/DDBJ databases">
        <title>Draft genome sequence of Scytalidium lignicola DSM 105466, a ubiquitous saprotrophic fungus.</title>
        <authorList>
            <person name="Buettner E."/>
            <person name="Gebauer A.M."/>
            <person name="Hofrichter M."/>
            <person name="Liers C."/>
            <person name="Kellner H."/>
        </authorList>
    </citation>
    <scope>NUCLEOTIDE SEQUENCE [LARGE SCALE GENOMIC DNA]</scope>
    <source>
        <strain evidence="2 3">DSM 105466</strain>
    </source>
</reference>
<dbReference type="AlphaFoldDB" id="A0A3E2GTA6"/>
<dbReference type="OMA" id="GHFNHIV"/>
<comment type="caution">
    <text evidence="2">The sequence shown here is derived from an EMBL/GenBank/DDBJ whole genome shotgun (WGS) entry which is preliminary data.</text>
</comment>
<dbReference type="OrthoDB" id="2446291at2759"/>
<gene>
    <name evidence="2" type="ORF">B7463_g12074</name>
</gene>
<keyword evidence="3" id="KW-1185">Reference proteome</keyword>
<accession>A0A3E2GTA6</accession>